<dbReference type="EMBL" id="CADCXW020000339">
    <property type="protein sequence ID" value="CAD1572444.1"/>
    <property type="molecule type" value="Genomic_DNA"/>
</dbReference>
<protein>
    <submittedName>
        <fullName evidence="1">Uncharacterized protein</fullName>
    </submittedName>
</protein>
<proteinExistence type="predicted"/>
<organism evidence="1">
    <name type="scientific">Bracon brevicornis</name>
    <dbReference type="NCBI Taxonomy" id="1563983"/>
    <lineage>
        <taxon>Eukaryota</taxon>
        <taxon>Metazoa</taxon>
        <taxon>Ecdysozoa</taxon>
        <taxon>Arthropoda</taxon>
        <taxon>Hexapoda</taxon>
        <taxon>Insecta</taxon>
        <taxon>Pterygota</taxon>
        <taxon>Neoptera</taxon>
        <taxon>Endopterygota</taxon>
        <taxon>Hymenoptera</taxon>
        <taxon>Apocrita</taxon>
        <taxon>Ichneumonoidea</taxon>
        <taxon>Braconidae</taxon>
        <taxon>Braconinae</taxon>
        <taxon>Bracon</taxon>
    </lineage>
</organism>
<evidence type="ECO:0000313" key="1">
    <source>
        <dbReference type="EMBL" id="CAD1572444.1"/>
    </source>
</evidence>
<gene>
    <name evidence="1" type="ORF">BBRV_LOCUS99490</name>
</gene>
<reference evidence="1" key="1">
    <citation type="submission" date="2020-07" db="EMBL/GenBank/DDBJ databases">
        <authorList>
            <person name="Ferguson B K."/>
        </authorList>
    </citation>
    <scope>NUCLEOTIDE SEQUENCE</scope>
    <source>
        <strain evidence="1">L06</strain>
    </source>
</reference>
<name>A0A6V7L937_9HYME</name>
<sequence length="133" mass="14596">MLVRSWKNIDTELLRQDFRQADQKLLNEPDADINSKVDKLLGLLTRSVDSKASLRRIVPAAKDNLGVDDQVKSLIKQGNKLHPAAHRSGSAEAWLLPEFSGSAEGAHQKACGRHHLGEVESGEWHSVVVEGNG</sequence>
<dbReference type="AlphaFoldDB" id="A0A6V7L937"/>
<accession>A0A6V7L937</accession>